<dbReference type="Proteomes" id="UP001303946">
    <property type="component" value="Chromosome"/>
</dbReference>
<organism evidence="1 2">
    <name type="scientific">Piscinibacter gummiphilus</name>
    <dbReference type="NCBI Taxonomy" id="946333"/>
    <lineage>
        <taxon>Bacteria</taxon>
        <taxon>Pseudomonadati</taxon>
        <taxon>Pseudomonadota</taxon>
        <taxon>Betaproteobacteria</taxon>
        <taxon>Burkholderiales</taxon>
        <taxon>Sphaerotilaceae</taxon>
        <taxon>Piscinibacter</taxon>
    </lineage>
</organism>
<sequence length="79" mass="8532">MNVAAGVRQQLHADAIRLPGMRPLPGAFMTIEQAMVLPRDRSEPAARFIETSITEQRCSGMVADALERHGIEGAMVADA</sequence>
<reference evidence="1 2" key="1">
    <citation type="submission" date="2023-10" db="EMBL/GenBank/DDBJ databases">
        <title>Bacteria for the degradation of biodegradable plastic PBAT(Polybutylene adipate terephthalate).</title>
        <authorList>
            <person name="Weon H.-Y."/>
            <person name="Yeon J."/>
        </authorList>
    </citation>
    <scope>NUCLEOTIDE SEQUENCE [LARGE SCALE GENOMIC DNA]</scope>
    <source>
        <strain evidence="1 2">SBD 7-3</strain>
    </source>
</reference>
<protein>
    <submittedName>
        <fullName evidence="1">Uncharacterized protein</fullName>
    </submittedName>
</protein>
<dbReference type="EMBL" id="CP136336">
    <property type="protein sequence ID" value="WOB09697.1"/>
    <property type="molecule type" value="Genomic_DNA"/>
</dbReference>
<keyword evidence="2" id="KW-1185">Reference proteome</keyword>
<name>A0ABZ0CXI8_9BURK</name>
<accession>A0ABZ0CXI8</accession>
<gene>
    <name evidence="1" type="ORF">RXV79_06445</name>
</gene>
<evidence type="ECO:0000313" key="1">
    <source>
        <dbReference type="EMBL" id="WOB09697.1"/>
    </source>
</evidence>
<evidence type="ECO:0000313" key="2">
    <source>
        <dbReference type="Proteomes" id="UP001303946"/>
    </source>
</evidence>
<proteinExistence type="predicted"/>